<dbReference type="AlphaFoldDB" id="A0A4U5M8V0"/>
<comment type="subcellular location">
    <subcellularLocation>
        <location evidence="1">Nucleus</location>
    </subcellularLocation>
</comment>
<feature type="domain" description="BED-type" evidence="10">
    <location>
        <begin position="151"/>
        <end position="199"/>
    </location>
</feature>
<evidence type="ECO:0000256" key="8">
    <source>
        <dbReference type="PROSITE-ProRule" id="PRU00027"/>
    </source>
</evidence>
<evidence type="ECO:0000256" key="5">
    <source>
        <dbReference type="ARBA" id="ARBA00023015"/>
    </source>
</evidence>
<keyword evidence="2" id="KW-0479">Metal-binding</keyword>
<dbReference type="PROSITE" id="PS50808">
    <property type="entry name" value="ZF_BED"/>
    <property type="match status" value="1"/>
</dbReference>
<evidence type="ECO:0000256" key="1">
    <source>
        <dbReference type="ARBA" id="ARBA00004123"/>
    </source>
</evidence>
<dbReference type="InterPro" id="IPR012337">
    <property type="entry name" value="RNaseH-like_sf"/>
</dbReference>
<proteinExistence type="predicted"/>
<name>A0A4U5M8V0_STECR</name>
<dbReference type="InterPro" id="IPR003656">
    <property type="entry name" value="Znf_BED"/>
</dbReference>
<accession>A0A4U5M8V0</accession>
<evidence type="ECO:0000313" key="12">
    <source>
        <dbReference type="Proteomes" id="UP000298663"/>
    </source>
</evidence>
<dbReference type="Pfam" id="PF02892">
    <property type="entry name" value="zf-BED"/>
    <property type="match status" value="2"/>
</dbReference>
<dbReference type="GO" id="GO:0008270">
    <property type="term" value="F:zinc ion binding"/>
    <property type="evidence" value="ECO:0007669"/>
    <property type="project" value="UniProtKB-KW"/>
</dbReference>
<keyword evidence="4" id="KW-0862">Zinc</keyword>
<dbReference type="SUPFAM" id="SSF53098">
    <property type="entry name" value="Ribonuclease H-like"/>
    <property type="match status" value="1"/>
</dbReference>
<keyword evidence="6" id="KW-0804">Transcription</keyword>
<dbReference type="EMBL" id="AZBU02000009">
    <property type="protein sequence ID" value="TKR65407.1"/>
    <property type="molecule type" value="Genomic_DNA"/>
</dbReference>
<evidence type="ECO:0000313" key="11">
    <source>
        <dbReference type="EMBL" id="TKR65407.1"/>
    </source>
</evidence>
<evidence type="ECO:0000256" key="9">
    <source>
        <dbReference type="SAM" id="MobiDB-lite"/>
    </source>
</evidence>
<keyword evidence="3 8" id="KW-0863">Zinc-finger</keyword>
<feature type="compositionally biased region" description="Low complexity" evidence="9">
    <location>
        <begin position="117"/>
        <end position="128"/>
    </location>
</feature>
<dbReference type="InterPro" id="IPR052035">
    <property type="entry name" value="ZnF_BED_domain_contain"/>
</dbReference>
<reference evidence="11 12" key="1">
    <citation type="journal article" date="2015" name="Genome Biol.">
        <title>Comparative genomics of Steinernema reveals deeply conserved gene regulatory networks.</title>
        <authorList>
            <person name="Dillman A.R."/>
            <person name="Macchietto M."/>
            <person name="Porter C.F."/>
            <person name="Rogers A."/>
            <person name="Williams B."/>
            <person name="Antoshechkin I."/>
            <person name="Lee M.M."/>
            <person name="Goodwin Z."/>
            <person name="Lu X."/>
            <person name="Lewis E.E."/>
            <person name="Goodrich-Blair H."/>
            <person name="Stock S.P."/>
            <person name="Adams B.J."/>
            <person name="Sternberg P.W."/>
            <person name="Mortazavi A."/>
        </authorList>
    </citation>
    <scope>NUCLEOTIDE SEQUENCE [LARGE SCALE GENOMIC DNA]</scope>
    <source>
        <strain evidence="11 12">ALL</strain>
    </source>
</reference>
<evidence type="ECO:0000256" key="6">
    <source>
        <dbReference type="ARBA" id="ARBA00023163"/>
    </source>
</evidence>
<feature type="region of interest" description="Disordered" evidence="9">
    <location>
        <begin position="117"/>
        <end position="145"/>
    </location>
</feature>
<dbReference type="GO" id="GO:0005634">
    <property type="term" value="C:nucleus"/>
    <property type="evidence" value="ECO:0007669"/>
    <property type="project" value="UniProtKB-SubCell"/>
</dbReference>
<keyword evidence="12" id="KW-1185">Reference proteome</keyword>
<dbReference type="PANTHER" id="PTHR46481:SF10">
    <property type="entry name" value="ZINC FINGER BED DOMAIN-CONTAINING PROTEIN 39"/>
    <property type="match status" value="1"/>
</dbReference>
<dbReference type="Proteomes" id="UP000298663">
    <property type="component" value="Unassembled WGS sequence"/>
</dbReference>
<evidence type="ECO:0000256" key="7">
    <source>
        <dbReference type="ARBA" id="ARBA00023242"/>
    </source>
</evidence>
<evidence type="ECO:0000256" key="2">
    <source>
        <dbReference type="ARBA" id="ARBA00022723"/>
    </source>
</evidence>
<dbReference type="SMART" id="SM00614">
    <property type="entry name" value="ZnF_BED"/>
    <property type="match status" value="2"/>
</dbReference>
<protein>
    <recommendedName>
        <fullName evidence="10">BED-type domain-containing protein</fullName>
    </recommendedName>
</protein>
<reference evidence="11 12" key="2">
    <citation type="journal article" date="2019" name="G3 (Bethesda)">
        <title>Hybrid Assembly of the Genome of the Entomopathogenic Nematode Steinernema carpocapsae Identifies the X-Chromosome.</title>
        <authorList>
            <person name="Serra L."/>
            <person name="Macchietto M."/>
            <person name="Macias-Munoz A."/>
            <person name="McGill C.J."/>
            <person name="Rodriguez I.M."/>
            <person name="Rodriguez B."/>
            <person name="Murad R."/>
            <person name="Mortazavi A."/>
        </authorList>
    </citation>
    <scope>NUCLEOTIDE SEQUENCE [LARGE SCALE GENOMIC DNA]</scope>
    <source>
        <strain evidence="11 12">ALL</strain>
    </source>
</reference>
<organism evidence="11 12">
    <name type="scientific">Steinernema carpocapsae</name>
    <name type="common">Entomopathogenic nematode</name>
    <dbReference type="NCBI Taxonomy" id="34508"/>
    <lineage>
        <taxon>Eukaryota</taxon>
        <taxon>Metazoa</taxon>
        <taxon>Ecdysozoa</taxon>
        <taxon>Nematoda</taxon>
        <taxon>Chromadorea</taxon>
        <taxon>Rhabditida</taxon>
        <taxon>Tylenchina</taxon>
        <taxon>Panagrolaimomorpha</taxon>
        <taxon>Strongyloidoidea</taxon>
        <taxon>Steinernematidae</taxon>
        <taxon>Steinernema</taxon>
    </lineage>
</organism>
<keyword evidence="7" id="KW-0539">Nucleus</keyword>
<dbReference type="GO" id="GO:0003677">
    <property type="term" value="F:DNA binding"/>
    <property type="evidence" value="ECO:0007669"/>
    <property type="project" value="InterPro"/>
</dbReference>
<gene>
    <name evidence="11" type="ORF">L596_025813</name>
</gene>
<evidence type="ECO:0000256" key="4">
    <source>
        <dbReference type="ARBA" id="ARBA00022833"/>
    </source>
</evidence>
<evidence type="ECO:0000259" key="10">
    <source>
        <dbReference type="PROSITE" id="PS50808"/>
    </source>
</evidence>
<sequence>MFVSSIMTCPPHNGLRPEAFYNPCPDSGRKRFQTRTALLWNHFQESGKNSVCLHCGSLIKNRLACSMRSHLKRKHPEIAEQLAQEEGSSMLENSYPSFDISNAVKEEPLWETLAASSNSSLSRQSSQNPVSDVLSSEDGDEERSGRRRFQSRTVLLWRHFEDLGKNVACRHCHLVLTGRISSTMRTHLRRRHPEIADQLAEAEGEPQPGEPGSKKPCFGNHSAAFEKLADLFSNTDYSLDLLGNEEFKNFCSTLSSEFEVPSFSSMEECIQERFNEAKQKFAVILKEAKSVAISLDQWATGVAVRAHFIWKAKAELKSILLDVLPSLRPDFERVLNDVGLFKDVLTSITSNSSQYCKNEPSNLRMTCVNEALERIKNSGPGFDSFKRQISQEGKVTISSVFPFLKSQLRTAENFPQDPTLAALTHTIKEQFGYGTSSFDHRYLISTFLDPVFHFAMSPEEINQAEALILEEARTFIFYPALETSNEVLERSLEPTNIPDFCKNLYQPEASTEAPLRILEQLRSELITFKMVRKAARESDPIRFWCSAEQDQSLPNLQKLALKYLAIPAAVKQETSKMEDLEDEISRMRLFLMANKDLLSRL</sequence>
<dbReference type="PANTHER" id="PTHR46481">
    <property type="entry name" value="ZINC FINGER BED DOMAIN-CONTAINING PROTEIN 4"/>
    <property type="match status" value="1"/>
</dbReference>
<evidence type="ECO:0000256" key="3">
    <source>
        <dbReference type="ARBA" id="ARBA00022771"/>
    </source>
</evidence>
<keyword evidence="5" id="KW-0805">Transcription regulation</keyword>
<comment type="caution">
    <text evidence="11">The sequence shown here is derived from an EMBL/GenBank/DDBJ whole genome shotgun (WGS) entry which is preliminary data.</text>
</comment>